<accession>A0A2U2PH49</accession>
<comment type="caution">
    <text evidence="1">The sequence shown here is derived from an EMBL/GenBank/DDBJ whole genome shotgun (WGS) entry which is preliminary data.</text>
</comment>
<keyword evidence="2" id="KW-1185">Reference proteome</keyword>
<dbReference type="Pfam" id="PF14091">
    <property type="entry name" value="DUF4269"/>
    <property type="match status" value="1"/>
</dbReference>
<organism evidence="1 2">
    <name type="scientific">Pararcticibacter amylolyticus</name>
    <dbReference type="NCBI Taxonomy" id="2173175"/>
    <lineage>
        <taxon>Bacteria</taxon>
        <taxon>Pseudomonadati</taxon>
        <taxon>Bacteroidota</taxon>
        <taxon>Sphingobacteriia</taxon>
        <taxon>Sphingobacteriales</taxon>
        <taxon>Sphingobacteriaceae</taxon>
        <taxon>Pararcticibacter</taxon>
    </lineage>
</organism>
<dbReference type="InterPro" id="IPR025365">
    <property type="entry name" value="DUF4269"/>
</dbReference>
<dbReference type="AlphaFoldDB" id="A0A2U2PH49"/>
<gene>
    <name evidence="1" type="ORF">DDR33_09515</name>
</gene>
<reference evidence="1 2" key="1">
    <citation type="submission" date="2018-04" db="EMBL/GenBank/DDBJ databases">
        <title>Pedobacter chongqingensis sp. nov., isolated from a rottenly hemp rope.</title>
        <authorList>
            <person name="Cai Y."/>
        </authorList>
    </citation>
    <scope>NUCLEOTIDE SEQUENCE [LARGE SCALE GENOMIC DNA]</scope>
    <source>
        <strain evidence="1 2">FJ4-8</strain>
    </source>
</reference>
<proteinExistence type="predicted"/>
<protein>
    <submittedName>
        <fullName evidence="1">DUF4269 domain-containing protein</fullName>
    </submittedName>
</protein>
<sequence>MKKFDTIEYLKAGNSVQQKAWKVLGEHRVMELLEPFDPVLTGTIPLEIDIPGSDMDIVCCWRNIDAFKAALLSFSGEKEFSMSESHVNGVQTVMAFFRMEDLPVEVFGQNRPVKQQEAYRHMMIEYFILQQKGEEFKRAVIELKLKGIKTEPAFAMLLGLEGDAYSALLDYPETDPAIALELRNL</sequence>
<dbReference type="OrthoDB" id="6402248at2"/>
<dbReference type="RefSeq" id="WP_109415557.1">
    <property type="nucleotide sequence ID" value="NZ_QEAS01000007.1"/>
</dbReference>
<evidence type="ECO:0000313" key="2">
    <source>
        <dbReference type="Proteomes" id="UP000245647"/>
    </source>
</evidence>
<evidence type="ECO:0000313" key="1">
    <source>
        <dbReference type="EMBL" id="PWG80700.1"/>
    </source>
</evidence>
<dbReference type="EMBL" id="QEAS01000007">
    <property type="protein sequence ID" value="PWG80700.1"/>
    <property type="molecule type" value="Genomic_DNA"/>
</dbReference>
<dbReference type="Proteomes" id="UP000245647">
    <property type="component" value="Unassembled WGS sequence"/>
</dbReference>
<name>A0A2U2PH49_9SPHI</name>